<evidence type="ECO:0000313" key="3">
    <source>
        <dbReference type="Proteomes" id="UP001430990"/>
    </source>
</evidence>
<feature type="domain" description="Glyoxalase-like" evidence="1">
    <location>
        <begin position="5"/>
        <end position="187"/>
    </location>
</feature>
<gene>
    <name evidence="2" type="ORF">BjapCC829_07740</name>
</gene>
<dbReference type="PANTHER" id="PTHR40265:SF1">
    <property type="entry name" value="GLYOXALASE-LIKE DOMAIN-CONTAINING PROTEIN"/>
    <property type="match status" value="1"/>
</dbReference>
<dbReference type="SUPFAM" id="SSF54593">
    <property type="entry name" value="Glyoxalase/Bleomycin resistance protein/Dihydroxybiphenyl dioxygenase"/>
    <property type="match status" value="1"/>
</dbReference>
<dbReference type="Pfam" id="PF13468">
    <property type="entry name" value="Glyoxalase_3"/>
    <property type="match status" value="1"/>
</dbReference>
<reference evidence="2" key="1">
    <citation type="submission" date="2021-11" db="EMBL/GenBank/DDBJ databases">
        <title>Australian commercial rhizobial inoculants.</title>
        <authorList>
            <person name="Kohlmeier M.G."/>
            <person name="O'Hara G.W."/>
            <person name="Colombi E."/>
            <person name="Ramsay J.P."/>
            <person name="Terpolilli J."/>
        </authorList>
    </citation>
    <scope>NUCLEOTIDE SEQUENCE</scope>
    <source>
        <strain evidence="2">CC829</strain>
    </source>
</reference>
<organism evidence="2 3">
    <name type="scientific">Bradyrhizobium barranii</name>
    <dbReference type="NCBI Taxonomy" id="2992140"/>
    <lineage>
        <taxon>Bacteria</taxon>
        <taxon>Pseudomonadati</taxon>
        <taxon>Pseudomonadota</taxon>
        <taxon>Alphaproteobacteria</taxon>
        <taxon>Hyphomicrobiales</taxon>
        <taxon>Nitrobacteraceae</taxon>
        <taxon>Bradyrhizobium</taxon>
    </lineage>
</organism>
<keyword evidence="3" id="KW-1185">Reference proteome</keyword>
<evidence type="ECO:0000313" key="2">
    <source>
        <dbReference type="EMBL" id="UFW88411.1"/>
    </source>
</evidence>
<protein>
    <submittedName>
        <fullName evidence="2">VOC family protein</fullName>
    </submittedName>
</protein>
<evidence type="ECO:0000259" key="1">
    <source>
        <dbReference type="Pfam" id="PF13468"/>
    </source>
</evidence>
<dbReference type="EMBL" id="CP088100">
    <property type="protein sequence ID" value="UFW88411.1"/>
    <property type="molecule type" value="Genomic_DNA"/>
</dbReference>
<sequence length="285" mass="30968">MKGINHLILAGRDLEAMRSNYQALGFTIVPRGQHPFGTGNSIIQLRGTYLELLSVTNPQDVPEHRAGNFSFAAFNRDYLLRHDGFSMMVLDTSDARADIQAWHAAGLKTFEPFDFSRTGKMPDGTDVKVGFSLAFVNHPAAPWLGLFACQHYRPEYYEQPQYLKHSNGASTVRDVWIVGETAMDLASYIRTVTGANSFSEGPHAIAIQTGTGTIVLARAQAFEAAFGVTPPHPEDGPHLAGFTVACRALGPLAELPLAKTGNRHVLTPANNFGTAVGFVEVDGRQ</sequence>
<dbReference type="Gene3D" id="3.10.180.10">
    <property type="entry name" value="2,3-Dihydroxybiphenyl 1,2-Dioxygenase, domain 1"/>
    <property type="match status" value="1"/>
</dbReference>
<dbReference type="PANTHER" id="PTHR40265">
    <property type="entry name" value="BLL2707 PROTEIN"/>
    <property type="match status" value="1"/>
</dbReference>
<dbReference type="InterPro" id="IPR025870">
    <property type="entry name" value="Glyoxalase-like_dom"/>
</dbReference>
<dbReference type="InterPro" id="IPR029068">
    <property type="entry name" value="Glyas_Bleomycin-R_OHBP_Dase"/>
</dbReference>
<name>A0ABY3QTL7_9BRAD</name>
<proteinExistence type="predicted"/>
<dbReference type="Proteomes" id="UP001430990">
    <property type="component" value="Chromosome"/>
</dbReference>
<accession>A0ABY3QTL7</accession>